<dbReference type="VEuPathDB" id="FungiDB:SJAG_04536"/>
<dbReference type="EMBL" id="KE651168">
    <property type="protein sequence ID" value="EEB09336.1"/>
    <property type="molecule type" value="Genomic_DNA"/>
</dbReference>
<dbReference type="PANTHER" id="PTHR13375:SF3">
    <property type="entry name" value="THO COMPLEX SUBUNIT 5 HOMOLOG"/>
    <property type="match status" value="1"/>
</dbReference>
<proteinExistence type="inferred from homology"/>
<evidence type="ECO:0008006" key="8">
    <source>
        <dbReference type="Google" id="ProtNLM"/>
    </source>
</evidence>
<dbReference type="Pfam" id="PF09766">
    <property type="entry name" value="FmiP_Thoc5"/>
    <property type="match status" value="1"/>
</dbReference>
<sequence>MSQETVTQCLDCLESTRRLCCQLQKSSENGKLKKRQLFALLVKLREANRNAYLQLHQTSLNVAEAREKLNAASYKLEKLRYIKLHLQASINEFNGREHYYTKIPLSSKEAFLEKHPEKKELSEHECMIEMLNGELSERQKLSQARQDLLKKKASLISENKRLKNSLQRLDGKLDAFFRAAQPVKDEFSSTLIR</sequence>
<comment type="similarity">
    <text evidence="2">Belongs to the THOC5 family.</text>
</comment>
<keyword evidence="4" id="KW-0175">Coiled coil</keyword>
<dbReference type="GO" id="GO:0005634">
    <property type="term" value="C:nucleus"/>
    <property type="evidence" value="ECO:0007669"/>
    <property type="project" value="UniProtKB-SubCell"/>
</dbReference>
<evidence type="ECO:0000313" key="6">
    <source>
        <dbReference type="JaponicusDB" id="SJAG_04536"/>
    </source>
</evidence>
<reference evidence="5 7" key="1">
    <citation type="journal article" date="2011" name="Science">
        <title>Comparative functional genomics of the fission yeasts.</title>
        <authorList>
            <person name="Rhind N."/>
            <person name="Chen Z."/>
            <person name="Yassour M."/>
            <person name="Thompson D.A."/>
            <person name="Haas B.J."/>
            <person name="Habib N."/>
            <person name="Wapinski I."/>
            <person name="Roy S."/>
            <person name="Lin M.F."/>
            <person name="Heiman D.I."/>
            <person name="Young S.K."/>
            <person name="Furuya K."/>
            <person name="Guo Y."/>
            <person name="Pidoux A."/>
            <person name="Chen H.M."/>
            <person name="Robbertse B."/>
            <person name="Goldberg J.M."/>
            <person name="Aoki K."/>
            <person name="Bayne E.H."/>
            <person name="Berlin A.M."/>
            <person name="Desjardins C.A."/>
            <person name="Dobbs E."/>
            <person name="Dukaj L."/>
            <person name="Fan L."/>
            <person name="FitzGerald M.G."/>
            <person name="French C."/>
            <person name="Gujja S."/>
            <person name="Hansen K."/>
            <person name="Keifenheim D."/>
            <person name="Levin J.Z."/>
            <person name="Mosher R.A."/>
            <person name="Mueller C.A."/>
            <person name="Pfiffner J."/>
            <person name="Priest M."/>
            <person name="Russ C."/>
            <person name="Smialowska A."/>
            <person name="Swoboda P."/>
            <person name="Sykes S.M."/>
            <person name="Vaughn M."/>
            <person name="Vengrova S."/>
            <person name="Yoder R."/>
            <person name="Zeng Q."/>
            <person name="Allshire R."/>
            <person name="Baulcombe D."/>
            <person name="Birren B.W."/>
            <person name="Brown W."/>
            <person name="Ekwall K."/>
            <person name="Kellis M."/>
            <person name="Leatherwood J."/>
            <person name="Levin H."/>
            <person name="Margalit H."/>
            <person name="Martienssen R."/>
            <person name="Nieduszynski C.A."/>
            <person name="Spatafora J.W."/>
            <person name="Friedman N."/>
            <person name="Dalgaard J.Z."/>
            <person name="Baumann P."/>
            <person name="Niki H."/>
            <person name="Regev A."/>
            <person name="Nusbaum C."/>
        </authorList>
    </citation>
    <scope>NUCLEOTIDE SEQUENCE [LARGE SCALE GENOMIC DNA]</scope>
    <source>
        <strain evidence="7">yFS275 / FY16936</strain>
    </source>
</reference>
<evidence type="ECO:0000256" key="1">
    <source>
        <dbReference type="ARBA" id="ARBA00004123"/>
    </source>
</evidence>
<keyword evidence="7" id="KW-1185">Reference proteome</keyword>
<keyword evidence="3" id="KW-0539">Nucleus</keyword>
<evidence type="ECO:0000256" key="3">
    <source>
        <dbReference type="ARBA" id="ARBA00023242"/>
    </source>
</evidence>
<dbReference type="OMA" id="HKYMKLP"/>
<dbReference type="Proteomes" id="UP000001744">
    <property type="component" value="Unassembled WGS sequence"/>
</dbReference>
<dbReference type="RefSeq" id="XP_002175629.1">
    <property type="nucleotide sequence ID" value="XM_002175593.2"/>
</dbReference>
<dbReference type="GeneID" id="7051892"/>
<evidence type="ECO:0000313" key="7">
    <source>
        <dbReference type="Proteomes" id="UP000001744"/>
    </source>
</evidence>
<evidence type="ECO:0000256" key="2">
    <source>
        <dbReference type="ARBA" id="ARBA00008044"/>
    </source>
</evidence>
<evidence type="ECO:0000256" key="4">
    <source>
        <dbReference type="SAM" id="Coils"/>
    </source>
</evidence>
<dbReference type="OrthoDB" id="20582at2759"/>
<dbReference type="AlphaFoldDB" id="B6K732"/>
<dbReference type="STRING" id="402676.B6K732"/>
<dbReference type="HOGENOM" id="CLU_082754_0_0_1"/>
<comment type="subcellular location">
    <subcellularLocation>
        <location evidence="1">Nucleus</location>
    </subcellularLocation>
</comment>
<gene>
    <name evidence="6" type="primary">tho5</name>
    <name evidence="5" type="ORF">SJAG_04536</name>
</gene>
<feature type="coiled-coil region" evidence="4">
    <location>
        <begin position="138"/>
        <end position="172"/>
    </location>
</feature>
<organism evidence="5 7">
    <name type="scientific">Schizosaccharomyces japonicus (strain yFS275 / FY16936)</name>
    <name type="common">Fission yeast</name>
    <dbReference type="NCBI Taxonomy" id="402676"/>
    <lineage>
        <taxon>Eukaryota</taxon>
        <taxon>Fungi</taxon>
        <taxon>Dikarya</taxon>
        <taxon>Ascomycota</taxon>
        <taxon>Taphrinomycotina</taxon>
        <taxon>Schizosaccharomycetes</taxon>
        <taxon>Schizosaccharomycetales</taxon>
        <taxon>Schizosaccharomycetaceae</taxon>
        <taxon>Schizosaccharomyces</taxon>
    </lineage>
</organism>
<dbReference type="PANTHER" id="PTHR13375">
    <property type="entry name" value="FMS INTERACTING PROTEIN"/>
    <property type="match status" value="1"/>
</dbReference>
<dbReference type="eggNOG" id="KOG2216">
    <property type="taxonomic scope" value="Eukaryota"/>
</dbReference>
<evidence type="ECO:0000313" key="5">
    <source>
        <dbReference type="EMBL" id="EEB09336.1"/>
    </source>
</evidence>
<accession>B6K732</accession>
<name>B6K732_SCHJY</name>
<dbReference type="InterPro" id="IPR019163">
    <property type="entry name" value="THO_Thoc5"/>
</dbReference>
<dbReference type="JaponicusDB" id="SJAG_04536">
    <property type="gene designation" value="tho5"/>
</dbReference>
<protein>
    <recommendedName>
        <fullName evidence="8">THOC5 protein</fullName>
    </recommendedName>
</protein>